<gene>
    <name evidence="2" type="ORF">HER39_06100</name>
</gene>
<dbReference type="InterPro" id="IPR039424">
    <property type="entry name" value="SBP_5"/>
</dbReference>
<reference evidence="2 3" key="1">
    <citation type="submission" date="2020-04" db="EMBL/GenBank/DDBJ databases">
        <authorList>
            <person name="Liu S."/>
        </authorList>
    </citation>
    <scope>NUCLEOTIDE SEQUENCE [LARGE SCALE GENOMIC DNA]</scope>
    <source>
        <strain evidence="2 3">CGMCC 1.15091</strain>
    </source>
</reference>
<name>A0ABX1JLX0_9MICC</name>
<organism evidence="2 3">
    <name type="scientific">Arthrobacter deserti</name>
    <dbReference type="NCBI Taxonomy" id="1742687"/>
    <lineage>
        <taxon>Bacteria</taxon>
        <taxon>Bacillati</taxon>
        <taxon>Actinomycetota</taxon>
        <taxon>Actinomycetes</taxon>
        <taxon>Micrococcales</taxon>
        <taxon>Micrococcaceae</taxon>
        <taxon>Arthrobacter</taxon>
    </lineage>
</organism>
<dbReference type="Gene3D" id="3.10.105.10">
    <property type="entry name" value="Dipeptide-binding Protein, Domain 3"/>
    <property type="match status" value="1"/>
</dbReference>
<sequence length="312" mass="33244">TAVDGTSGATLERYENYWNGTAAAAGIDVSFVPDGTARAAALRTDEADVVEAVPVGQAAQIGQDLLHEVPMPRTNTLYLNTKDGPFADPALRAAARQALDTEAIVDRVYEGRADVAAGLLGPAIPYAAEGRDTDRYRQALKGRPAAGDARGTKITIGTFTDRAELPEVAVQLQQQLEAAGFEVELDVREYQYIEADALDGAFDAFILSRATVLDSGDPVAYMVSDFSCTGSFNISQFCSAEVDAALDRAAKAAPGEERRRAIIEAEAAVLAEDAAIPMLHERVIQGELQGVENAVRDPRERELTTAETTAAR</sequence>
<keyword evidence="3" id="KW-1185">Reference proteome</keyword>
<dbReference type="PANTHER" id="PTHR30290">
    <property type="entry name" value="PERIPLASMIC BINDING COMPONENT OF ABC TRANSPORTER"/>
    <property type="match status" value="1"/>
</dbReference>
<evidence type="ECO:0000313" key="2">
    <source>
        <dbReference type="EMBL" id="NKX50146.1"/>
    </source>
</evidence>
<proteinExistence type="predicted"/>
<dbReference type="SUPFAM" id="SSF53850">
    <property type="entry name" value="Periplasmic binding protein-like II"/>
    <property type="match status" value="1"/>
</dbReference>
<feature type="non-terminal residue" evidence="2">
    <location>
        <position position="1"/>
    </location>
</feature>
<dbReference type="InterPro" id="IPR000914">
    <property type="entry name" value="SBP_5_dom"/>
</dbReference>
<comment type="caution">
    <text evidence="2">The sequence shown here is derived from an EMBL/GenBank/DDBJ whole genome shotgun (WGS) entry which is preliminary data.</text>
</comment>
<accession>A0ABX1JLX0</accession>
<dbReference type="Gene3D" id="3.40.190.10">
    <property type="entry name" value="Periplasmic binding protein-like II"/>
    <property type="match status" value="1"/>
</dbReference>
<dbReference type="PANTHER" id="PTHR30290:SF65">
    <property type="entry name" value="MONOACYL PHOSPHATIDYLINOSITOL TETRAMANNOSIDE-BINDING PROTEIN LPQW-RELATED"/>
    <property type="match status" value="1"/>
</dbReference>
<dbReference type="EMBL" id="JAAZSR010000065">
    <property type="protein sequence ID" value="NKX50146.1"/>
    <property type="molecule type" value="Genomic_DNA"/>
</dbReference>
<dbReference type="Pfam" id="PF00496">
    <property type="entry name" value="SBP_bac_5"/>
    <property type="match status" value="1"/>
</dbReference>
<feature type="domain" description="Solute-binding protein family 5" evidence="1">
    <location>
        <begin position="7"/>
        <end position="231"/>
    </location>
</feature>
<protein>
    <submittedName>
        <fullName evidence="2">ABC transporter substrate-binding protein</fullName>
    </submittedName>
</protein>
<evidence type="ECO:0000259" key="1">
    <source>
        <dbReference type="Pfam" id="PF00496"/>
    </source>
</evidence>
<dbReference type="Proteomes" id="UP000523795">
    <property type="component" value="Unassembled WGS sequence"/>
</dbReference>
<evidence type="ECO:0000313" key="3">
    <source>
        <dbReference type="Proteomes" id="UP000523795"/>
    </source>
</evidence>